<name>A0A0M2V800_9GAMM</name>
<dbReference type="PANTHER" id="PTHR11102">
    <property type="entry name" value="SEL-1-LIKE PROTEIN"/>
    <property type="match status" value="1"/>
</dbReference>
<dbReference type="Pfam" id="PF08238">
    <property type="entry name" value="Sel1"/>
    <property type="match status" value="4"/>
</dbReference>
<dbReference type="InterPro" id="IPR006597">
    <property type="entry name" value="Sel1-like"/>
</dbReference>
<dbReference type="InterPro" id="IPR011990">
    <property type="entry name" value="TPR-like_helical_dom_sf"/>
</dbReference>
<dbReference type="SMART" id="SM00671">
    <property type="entry name" value="SEL1"/>
    <property type="match status" value="3"/>
</dbReference>
<dbReference type="EMBL" id="LAHO01000010">
    <property type="protein sequence ID" value="KKO45283.1"/>
    <property type="molecule type" value="Genomic_DNA"/>
</dbReference>
<keyword evidence="2" id="KW-1185">Reference proteome</keyword>
<dbReference type="SUPFAM" id="SSF81901">
    <property type="entry name" value="HCP-like"/>
    <property type="match status" value="2"/>
</dbReference>
<dbReference type="Gene3D" id="1.25.40.10">
    <property type="entry name" value="Tetratricopeptide repeat domain"/>
    <property type="match status" value="2"/>
</dbReference>
<evidence type="ECO:0008006" key="3">
    <source>
        <dbReference type="Google" id="ProtNLM"/>
    </source>
</evidence>
<dbReference type="PANTHER" id="PTHR11102:SF160">
    <property type="entry name" value="ERAD-ASSOCIATED E3 UBIQUITIN-PROTEIN LIGASE COMPONENT HRD3"/>
    <property type="match status" value="1"/>
</dbReference>
<sequence>MPLLANSEDLAIKAEQAFYAGDLVVAKNYYAELAQTEHPNAHYYLGLIEKMSSAKQRNRKNMLAHFEKAASLGHALAMWELGIAYEAGDGVAQNQYIAMDWFRKSEQHSNLPDETVFFVTEPDGALTEYQPAEYFEYLLMKAQAGDTAAQFSVAALYDKGQLTSVDRNAALNWYLAAAQSGHIRAAYIASYFYCRGVVAEKEPAKANYWASKSNLNTKCEH</sequence>
<dbReference type="Proteomes" id="UP000034228">
    <property type="component" value="Unassembled WGS sequence"/>
</dbReference>
<accession>A0A0M2V800</accession>
<organism evidence="1 2">
    <name type="scientific">Arsukibacterium ikkense</name>
    <dbReference type="NCBI Taxonomy" id="336831"/>
    <lineage>
        <taxon>Bacteria</taxon>
        <taxon>Pseudomonadati</taxon>
        <taxon>Pseudomonadota</taxon>
        <taxon>Gammaproteobacteria</taxon>
        <taxon>Chromatiales</taxon>
        <taxon>Chromatiaceae</taxon>
        <taxon>Arsukibacterium</taxon>
    </lineage>
</organism>
<gene>
    <name evidence="1" type="ORF">WG68_11200</name>
</gene>
<evidence type="ECO:0000313" key="2">
    <source>
        <dbReference type="Proteomes" id="UP000034228"/>
    </source>
</evidence>
<proteinExistence type="predicted"/>
<protein>
    <recommendedName>
        <fullName evidence="3">Sel1 repeat family protein</fullName>
    </recommendedName>
</protein>
<dbReference type="AlphaFoldDB" id="A0A0M2V800"/>
<reference evidence="1 2" key="1">
    <citation type="submission" date="2015-03" db="EMBL/GenBank/DDBJ databases">
        <title>Draft genome sequences of two protease-producing strains of Arsukibacterium isolated from two cold and alkaline environments.</title>
        <authorList>
            <person name="Lylloff J.E."/>
            <person name="Skov L.B."/>
            <person name="Jepsen M."/>
            <person name="Hallin P.F."/>
            <person name="Sorensen S.J."/>
            <person name="Stougaard P."/>
            <person name="Glaring M.A."/>
        </authorList>
    </citation>
    <scope>NUCLEOTIDE SEQUENCE [LARGE SCALE GENOMIC DNA]</scope>
    <source>
        <strain evidence="1 2">GCM72</strain>
    </source>
</reference>
<evidence type="ECO:0000313" key="1">
    <source>
        <dbReference type="EMBL" id="KKO45283.1"/>
    </source>
</evidence>
<comment type="caution">
    <text evidence="1">The sequence shown here is derived from an EMBL/GenBank/DDBJ whole genome shotgun (WGS) entry which is preliminary data.</text>
</comment>
<dbReference type="InterPro" id="IPR050767">
    <property type="entry name" value="Sel1_AlgK"/>
</dbReference>
<dbReference type="STRING" id="336831.WG68_11200"/>